<dbReference type="InterPro" id="IPR018037">
    <property type="entry name" value="FixH_proteobacterial"/>
</dbReference>
<dbReference type="RefSeq" id="WP_140192758.1">
    <property type="nucleotide sequence ID" value="NZ_CP065915.1"/>
</dbReference>
<dbReference type="InterPro" id="IPR008620">
    <property type="entry name" value="FixH"/>
</dbReference>
<name>A0A5C5GDK5_9RHOB</name>
<reference evidence="1 2" key="1">
    <citation type="submission" date="2019-06" db="EMBL/GenBank/DDBJ databases">
        <title>Genome of new Rhodobacteraceae sp. SM1903.</title>
        <authorList>
            <person name="Ren X."/>
        </authorList>
    </citation>
    <scope>NUCLEOTIDE SEQUENCE [LARGE SCALE GENOMIC DNA]</scope>
    <source>
        <strain evidence="1 2">SM1903</strain>
    </source>
</reference>
<dbReference type="Pfam" id="PF05751">
    <property type="entry name" value="FixH"/>
    <property type="match status" value="1"/>
</dbReference>
<dbReference type="PIRSF" id="PIRSF011386">
    <property type="entry name" value="FixH"/>
    <property type="match status" value="1"/>
</dbReference>
<comment type="caution">
    <text evidence="1">The sequence shown here is derived from an EMBL/GenBank/DDBJ whole genome shotgun (WGS) entry which is preliminary data.</text>
</comment>
<dbReference type="OrthoDB" id="1495896at2"/>
<evidence type="ECO:0000313" key="1">
    <source>
        <dbReference type="EMBL" id="TNY32079.1"/>
    </source>
</evidence>
<dbReference type="AlphaFoldDB" id="A0A5C5GDK5"/>
<organism evidence="1 2">
    <name type="scientific">Pelagovum pacificum</name>
    <dbReference type="NCBI Taxonomy" id="2588711"/>
    <lineage>
        <taxon>Bacteria</taxon>
        <taxon>Pseudomonadati</taxon>
        <taxon>Pseudomonadota</taxon>
        <taxon>Alphaproteobacteria</taxon>
        <taxon>Rhodobacterales</taxon>
        <taxon>Paracoccaceae</taxon>
        <taxon>Pelagovum</taxon>
    </lineage>
</organism>
<sequence>MVIRGHHVLLGMTGAFGIIIAVNVTMATQAVRTFPGLETHNSYVASQEFDEARAAQEALGWEVTAHEHDGELVLSITDADGPVQPATLSGIFGRSTSVRDDQVPDFTFDGAVFRAPVEASGGNWNLRLEAEAEDGTPFQQRIIVIVD</sequence>
<dbReference type="Proteomes" id="UP000314011">
    <property type="component" value="Unassembled WGS sequence"/>
</dbReference>
<gene>
    <name evidence="1" type="ORF">FHY64_01900</name>
</gene>
<proteinExistence type="predicted"/>
<dbReference type="EMBL" id="VFFF01000001">
    <property type="protein sequence ID" value="TNY32079.1"/>
    <property type="molecule type" value="Genomic_DNA"/>
</dbReference>
<accession>A0A5C5GDK5</accession>
<protein>
    <submittedName>
        <fullName evidence="1">FixH family protein</fullName>
    </submittedName>
</protein>
<evidence type="ECO:0000313" key="2">
    <source>
        <dbReference type="Proteomes" id="UP000314011"/>
    </source>
</evidence>
<keyword evidence="2" id="KW-1185">Reference proteome</keyword>